<dbReference type="RefSeq" id="WP_114413792.1">
    <property type="nucleotide sequence ID" value="NZ_QPJQ01000070.1"/>
</dbReference>
<dbReference type="OrthoDB" id="9815944at2"/>
<feature type="domain" description="AAA+ ATPase" evidence="1">
    <location>
        <begin position="21"/>
        <end position="370"/>
    </location>
</feature>
<dbReference type="SMART" id="SM00382">
    <property type="entry name" value="AAA"/>
    <property type="match status" value="1"/>
</dbReference>
<dbReference type="PANTHER" id="PTHR43581">
    <property type="entry name" value="ATP/GTP PHOSPHATASE"/>
    <property type="match status" value="1"/>
</dbReference>
<keyword evidence="2" id="KW-0547">Nucleotide-binding</keyword>
<evidence type="ECO:0000259" key="1">
    <source>
        <dbReference type="SMART" id="SM00382"/>
    </source>
</evidence>
<dbReference type="InterPro" id="IPR038729">
    <property type="entry name" value="Rad50/SbcC_AAA"/>
</dbReference>
<dbReference type="InterPro" id="IPR003593">
    <property type="entry name" value="AAA+_ATPase"/>
</dbReference>
<dbReference type="InterPro" id="IPR027417">
    <property type="entry name" value="P-loop_NTPase"/>
</dbReference>
<gene>
    <name evidence="2" type="ORF">DFP77_1701</name>
</gene>
<dbReference type="AlphaFoldDB" id="A0A368ZC24"/>
<comment type="caution">
    <text evidence="2">The sequence shown here is derived from an EMBL/GenBank/DDBJ whole genome shotgun (WGS) entry which is preliminary data.</text>
</comment>
<reference evidence="2 3" key="1">
    <citation type="submission" date="2018-07" db="EMBL/GenBank/DDBJ databases">
        <title>Genomic Encyclopedia of Type Strains, Phase III (KMG-III): the genomes of soil and plant-associated and newly described type strains.</title>
        <authorList>
            <person name="Whitman W."/>
        </authorList>
    </citation>
    <scope>NUCLEOTIDE SEQUENCE [LARGE SCALE GENOMIC DNA]</scope>
    <source>
        <strain evidence="2 3">CECT 7731</strain>
    </source>
</reference>
<dbReference type="Gene3D" id="3.40.50.300">
    <property type="entry name" value="P-loop containing nucleotide triphosphate hydrolases"/>
    <property type="match status" value="1"/>
</dbReference>
<dbReference type="InterPro" id="IPR003959">
    <property type="entry name" value="ATPase_AAA_core"/>
</dbReference>
<dbReference type="SUPFAM" id="SSF52540">
    <property type="entry name" value="P-loop containing nucleoside triphosphate hydrolases"/>
    <property type="match status" value="1"/>
</dbReference>
<dbReference type="PANTHER" id="PTHR43581:SF2">
    <property type="entry name" value="EXCINUCLEASE ATPASE SUBUNIT"/>
    <property type="match status" value="1"/>
</dbReference>
<protein>
    <submittedName>
        <fullName evidence="2">Putative ATP-binding protein involved in virulence</fullName>
    </submittedName>
</protein>
<dbReference type="GO" id="GO:0006302">
    <property type="term" value="P:double-strand break repair"/>
    <property type="evidence" value="ECO:0007669"/>
    <property type="project" value="InterPro"/>
</dbReference>
<dbReference type="GO" id="GO:0005524">
    <property type="term" value="F:ATP binding"/>
    <property type="evidence" value="ECO:0007669"/>
    <property type="project" value="UniProtKB-KW"/>
</dbReference>
<accession>A0A368ZC24</accession>
<proteinExistence type="predicted"/>
<keyword evidence="2" id="KW-0067">ATP-binding</keyword>
<dbReference type="Pfam" id="PF13476">
    <property type="entry name" value="AAA_23"/>
    <property type="match status" value="1"/>
</dbReference>
<sequence>MIFNVEFEDFKLFKKQLFFFHPEFNLIAGVNGSGKSSVLKGLAIALAGWAHAYIKGESNLRPILDNEVREIEIDGRFDLAKHTRIVTMGEFPVINRYGTNTSGKVTWTRDRLEDFPITMLAGSIQYKHKSVADSYSEKSYQLNFDTLGRDILQYIERGRKFNLPVIAFYECDRLWMSNGALDLSNTAKKKYSRFEPYLDCFHTGSDDAAISEWLLKLELEELQRLSGISDAPKNPIKSAMEIAVQGALENCTGFRFDFAKSRVMVSFENGKDIAFEHLSDGQKTVLGLFCDIAKRAAILNPHLEENVCFETTGVVLIDELDLHLHPKWQKNIVENLRATFPCIQFICTTHSPFIIQSIRDSEELILLDGDNLSDYGSRGVEEISRNMGVSKPEVSNTYDKMKGDAHAFLETLDELDEQKLSPEEFHEKYKEKLAALIAPYADNPAYQAILERKYATKIGFEL</sequence>
<evidence type="ECO:0000313" key="3">
    <source>
        <dbReference type="Proteomes" id="UP000253506"/>
    </source>
</evidence>
<dbReference type="Proteomes" id="UP000253506">
    <property type="component" value="Unassembled WGS sequence"/>
</dbReference>
<name>A0A368ZC24_9GAMM</name>
<dbReference type="EMBL" id="QPJQ01000070">
    <property type="protein sequence ID" value="RCW90498.1"/>
    <property type="molecule type" value="Genomic_DNA"/>
</dbReference>
<dbReference type="Pfam" id="PF13304">
    <property type="entry name" value="AAA_21"/>
    <property type="match status" value="1"/>
</dbReference>
<dbReference type="GO" id="GO:0016887">
    <property type="term" value="F:ATP hydrolysis activity"/>
    <property type="evidence" value="ECO:0007669"/>
    <property type="project" value="InterPro"/>
</dbReference>
<evidence type="ECO:0000313" key="2">
    <source>
        <dbReference type="EMBL" id="RCW90498.1"/>
    </source>
</evidence>
<organism evidence="2 3">
    <name type="scientific">Marinomonas foliarum</name>
    <dbReference type="NCBI Taxonomy" id="491950"/>
    <lineage>
        <taxon>Bacteria</taxon>
        <taxon>Pseudomonadati</taxon>
        <taxon>Pseudomonadota</taxon>
        <taxon>Gammaproteobacteria</taxon>
        <taxon>Oceanospirillales</taxon>
        <taxon>Oceanospirillaceae</taxon>
        <taxon>Marinomonas</taxon>
    </lineage>
</organism>
<dbReference type="InterPro" id="IPR051396">
    <property type="entry name" value="Bact_Antivir_Def_Nuclease"/>
</dbReference>